<reference evidence="1" key="1">
    <citation type="submission" date="2018-05" db="EMBL/GenBank/DDBJ databases">
        <title>Draft genome of Mucuna pruriens seed.</title>
        <authorList>
            <person name="Nnadi N.E."/>
            <person name="Vos R."/>
            <person name="Hasami M.H."/>
            <person name="Devisetty U.K."/>
            <person name="Aguiy J.C."/>
        </authorList>
    </citation>
    <scope>NUCLEOTIDE SEQUENCE [LARGE SCALE GENOMIC DNA]</scope>
    <source>
        <strain evidence="1">JCA_2017</strain>
    </source>
</reference>
<dbReference type="EMBL" id="QJKJ01007467">
    <property type="protein sequence ID" value="RDX83058.1"/>
    <property type="molecule type" value="Genomic_DNA"/>
</dbReference>
<evidence type="ECO:0000313" key="2">
    <source>
        <dbReference type="Proteomes" id="UP000257109"/>
    </source>
</evidence>
<dbReference type="OrthoDB" id="1928766at2759"/>
<organism evidence="1 2">
    <name type="scientific">Mucuna pruriens</name>
    <name type="common">Velvet bean</name>
    <name type="synonym">Dolichos pruriens</name>
    <dbReference type="NCBI Taxonomy" id="157652"/>
    <lineage>
        <taxon>Eukaryota</taxon>
        <taxon>Viridiplantae</taxon>
        <taxon>Streptophyta</taxon>
        <taxon>Embryophyta</taxon>
        <taxon>Tracheophyta</taxon>
        <taxon>Spermatophyta</taxon>
        <taxon>Magnoliopsida</taxon>
        <taxon>eudicotyledons</taxon>
        <taxon>Gunneridae</taxon>
        <taxon>Pentapetalae</taxon>
        <taxon>rosids</taxon>
        <taxon>fabids</taxon>
        <taxon>Fabales</taxon>
        <taxon>Fabaceae</taxon>
        <taxon>Papilionoideae</taxon>
        <taxon>50 kb inversion clade</taxon>
        <taxon>NPAAA clade</taxon>
        <taxon>indigoferoid/millettioid clade</taxon>
        <taxon>Phaseoleae</taxon>
        <taxon>Mucuna</taxon>
    </lineage>
</organism>
<dbReference type="Gene3D" id="3.30.70.270">
    <property type="match status" value="1"/>
</dbReference>
<dbReference type="InterPro" id="IPR043502">
    <property type="entry name" value="DNA/RNA_pol_sf"/>
</dbReference>
<dbReference type="AlphaFoldDB" id="A0A371FXR3"/>
<gene>
    <name evidence="1" type="ORF">CR513_36071</name>
</gene>
<protein>
    <submittedName>
        <fullName evidence="1">Uncharacterized protein</fullName>
    </submittedName>
</protein>
<evidence type="ECO:0000313" key="1">
    <source>
        <dbReference type="EMBL" id="RDX83058.1"/>
    </source>
</evidence>
<comment type="caution">
    <text evidence="1">The sequence shown here is derived from an EMBL/GenBank/DDBJ whole genome shotgun (WGS) entry which is preliminary data.</text>
</comment>
<dbReference type="InterPro" id="IPR043128">
    <property type="entry name" value="Rev_trsase/Diguanyl_cyclase"/>
</dbReference>
<sequence>MFVRYLLRAYATATSNYLQYCPGRFQLAPNIAWSILMQEKIYLTRITKHTSNENICIHWLVKIPHNGKEAQRKWRMCTNYTDLNKACPKDSYPLLIIDTLVDGASGCGLLSLTDTYLVLGTVMRIGYRYRLL</sequence>
<feature type="non-terminal residue" evidence="1">
    <location>
        <position position="1"/>
    </location>
</feature>
<proteinExistence type="predicted"/>
<accession>A0A371FXR3</accession>
<name>A0A371FXR3_MUCPR</name>
<dbReference type="Proteomes" id="UP000257109">
    <property type="component" value="Unassembled WGS sequence"/>
</dbReference>
<dbReference type="SUPFAM" id="SSF56672">
    <property type="entry name" value="DNA/RNA polymerases"/>
    <property type="match status" value="1"/>
</dbReference>
<keyword evidence="2" id="KW-1185">Reference proteome</keyword>